<dbReference type="Proteomes" id="UP001259659">
    <property type="component" value="Unassembled WGS sequence"/>
</dbReference>
<reference evidence="2 3" key="1">
    <citation type="submission" date="2022-06" db="EMBL/GenBank/DDBJ databases">
        <title>Haloarcula sp. a new haloarchaeum isolate from saline soil.</title>
        <authorList>
            <person name="Strakova D."/>
            <person name="Galisteo C."/>
            <person name="Sanchez-Porro C."/>
            <person name="Ventosa A."/>
        </authorList>
    </citation>
    <scope>NUCLEOTIDE SEQUENCE [LARGE SCALE GENOMIC DNA]</scope>
    <source>
        <strain evidence="2 3">S1CR25-12</strain>
    </source>
</reference>
<feature type="region of interest" description="Disordered" evidence="1">
    <location>
        <begin position="363"/>
        <end position="382"/>
    </location>
</feature>
<protein>
    <submittedName>
        <fullName evidence="2">Uncharacterized protein</fullName>
    </submittedName>
</protein>
<dbReference type="RefSeq" id="WP_310917485.1">
    <property type="nucleotide sequence ID" value="NZ_JAMQON010000001.1"/>
</dbReference>
<evidence type="ECO:0000313" key="3">
    <source>
        <dbReference type="Proteomes" id="UP001259659"/>
    </source>
</evidence>
<dbReference type="InterPro" id="IPR055710">
    <property type="entry name" value="DUF7286"/>
</dbReference>
<keyword evidence="3" id="KW-1185">Reference proteome</keyword>
<proteinExistence type="predicted"/>
<dbReference type="EMBL" id="JAMQON010000001">
    <property type="protein sequence ID" value="MDS0257922.1"/>
    <property type="molecule type" value="Genomic_DNA"/>
</dbReference>
<comment type="caution">
    <text evidence="2">The sequence shown here is derived from an EMBL/GenBank/DDBJ whole genome shotgun (WGS) entry which is preliminary data.</text>
</comment>
<feature type="region of interest" description="Disordered" evidence="1">
    <location>
        <begin position="302"/>
        <end position="326"/>
    </location>
</feature>
<gene>
    <name evidence="2" type="ORF">NDI56_00705</name>
</gene>
<evidence type="ECO:0000313" key="2">
    <source>
        <dbReference type="EMBL" id="MDS0257922.1"/>
    </source>
</evidence>
<organism evidence="2 3">
    <name type="scientific">Haloarcula saliterrae</name>
    <dbReference type="NCBI Taxonomy" id="2950534"/>
    <lineage>
        <taxon>Archaea</taxon>
        <taxon>Methanobacteriati</taxon>
        <taxon>Methanobacteriota</taxon>
        <taxon>Stenosarchaea group</taxon>
        <taxon>Halobacteria</taxon>
        <taxon>Halobacteriales</taxon>
        <taxon>Haloarculaceae</taxon>
        <taxon>Haloarcula</taxon>
    </lineage>
</organism>
<name>A0ABU2F6N0_9EURY</name>
<dbReference type="Pfam" id="PF23957">
    <property type="entry name" value="DUF7286"/>
    <property type="match status" value="1"/>
</dbReference>
<accession>A0ABU2F6N0</accession>
<feature type="compositionally biased region" description="Basic and acidic residues" evidence="1">
    <location>
        <begin position="363"/>
        <end position="376"/>
    </location>
</feature>
<feature type="region of interest" description="Disordered" evidence="1">
    <location>
        <begin position="980"/>
        <end position="1004"/>
    </location>
</feature>
<sequence length="1004" mass="107397">MSRPGLPLATDRRGRVPFAVVGVLLLVASLALAPTLSTEPAPSETAVERTLTEVTAASQTAVRDGVATAGRRAAAAPVVEPADTPVGRALSDDEPFRDSLRLRVYLRARANLDRLSARSDGVETTASLPAVDSTAEYERAIDRVTVERAGENGTALRVTVSNITLTTRRGGAVVNRRTVSPTVVVPTPVLYAHDRTETYETRLTNGLARPGLSRRLTARLYPIAWARGYAQFGGGPVGNVVANRHVSLATNGALLGVQRAVFGRSDPEGRQALTEATAAVGVRDVVATTSNGPLADRILRKTDYRPASQNISTGGASAPQPDDPTRIGINGTADDAFRGVGMPDALNATARDAYTVEAKVVTEREQLGGGRPDRPDPPGPEWQFIDEEESSSARVVGTDAGGATVPDGWHAFERFGHTVEITRIRVARWKRGNANRRTRTEQTERVRVRVALVGDHRNESLAPVRGIRTAHDRSGSPLDGENLADVEPTAESELLPGGHEHTTKQIALERFEREPASITGARPDSIHVWIATDLRALRERVRDIAVTTDRGAVGSFQTNPAKRLRGKLRQRRAQLVDAPETYDSAADRARVAARVAFLDAVERRLDKHAQSHSKVKSGVNDRLGSLTGGSLAALRRGLTARETRVPRTRPVPSGPAGPVRTRVEAQPQYLTLASVGKSRVPALNGTEHPLVARNVNVFSVPYGNAVTAVLDGLNRRKERAGLAAAAKTLAAANETRPPGENPTLDRRRERLQSAVARSNGQVIGALRHRVSAELDADGAVSERLVGDAMARWGTTAARGVALANDSAAERIAALAQRRRNLSTLEADWLRLRLVRTATTTLDTARVRPPSDVVNRTANAVRTVARNELQTALADRAGRKVETLAEKRLGTRILPSGLPLAPPAPWYATTNIWWVTVEGEYARFAVTANHGPPGRPGATVTYAREDEAVTLDADGDGTAERLGANTRLSVRADTGVVIVVPPKPRGVGDKDGNSVESSAGWPGDG</sequence>
<evidence type="ECO:0000256" key="1">
    <source>
        <dbReference type="SAM" id="MobiDB-lite"/>
    </source>
</evidence>